<gene>
    <name evidence="2" type="ORF">CLUMA_CG012545</name>
</gene>
<evidence type="ECO:0000313" key="3">
    <source>
        <dbReference type="Proteomes" id="UP000183832"/>
    </source>
</evidence>
<accession>A0A1J1IHB0</accession>
<dbReference type="AlphaFoldDB" id="A0A1J1IHB0"/>
<name>A0A1J1IHB0_9DIPT</name>
<feature type="region of interest" description="Disordered" evidence="1">
    <location>
        <begin position="33"/>
        <end position="61"/>
    </location>
</feature>
<evidence type="ECO:0000256" key="1">
    <source>
        <dbReference type="SAM" id="MobiDB-lite"/>
    </source>
</evidence>
<dbReference type="Proteomes" id="UP000183832">
    <property type="component" value="Unassembled WGS sequence"/>
</dbReference>
<sequence length="61" mass="6991">MLHLCCDTLLDMNRIAKKLKARKEAGKFVPEINSQQKKKEIRNPSQAHNTNQIAYPLISLT</sequence>
<organism evidence="2 3">
    <name type="scientific">Clunio marinus</name>
    <dbReference type="NCBI Taxonomy" id="568069"/>
    <lineage>
        <taxon>Eukaryota</taxon>
        <taxon>Metazoa</taxon>
        <taxon>Ecdysozoa</taxon>
        <taxon>Arthropoda</taxon>
        <taxon>Hexapoda</taxon>
        <taxon>Insecta</taxon>
        <taxon>Pterygota</taxon>
        <taxon>Neoptera</taxon>
        <taxon>Endopterygota</taxon>
        <taxon>Diptera</taxon>
        <taxon>Nematocera</taxon>
        <taxon>Chironomoidea</taxon>
        <taxon>Chironomidae</taxon>
        <taxon>Clunio</taxon>
    </lineage>
</organism>
<dbReference type="EMBL" id="CVRI01000049">
    <property type="protein sequence ID" value="CRK99154.1"/>
    <property type="molecule type" value="Genomic_DNA"/>
</dbReference>
<protein>
    <submittedName>
        <fullName evidence="2">CLUMA_CG012545, isoform A</fullName>
    </submittedName>
</protein>
<proteinExistence type="predicted"/>
<feature type="compositionally biased region" description="Polar residues" evidence="1">
    <location>
        <begin position="43"/>
        <end position="53"/>
    </location>
</feature>
<evidence type="ECO:0000313" key="2">
    <source>
        <dbReference type="EMBL" id="CRK99154.1"/>
    </source>
</evidence>
<keyword evidence="3" id="KW-1185">Reference proteome</keyword>
<reference evidence="2 3" key="1">
    <citation type="submission" date="2015-04" db="EMBL/GenBank/DDBJ databases">
        <authorList>
            <person name="Syromyatnikov M.Y."/>
            <person name="Popov V.N."/>
        </authorList>
    </citation>
    <scope>NUCLEOTIDE SEQUENCE [LARGE SCALE GENOMIC DNA]</scope>
</reference>